<accession>A0A6J4JIH0</accession>
<sequence length="53" mass="5863">MSSWVPGAGRVGGLLAAPDSVSFMDQVRGRTARRTRLVERQSRWGHVPVTLRT</sequence>
<dbReference type="AlphaFoldDB" id="A0A6J4JIH0"/>
<organism evidence="1">
    <name type="scientific">uncultured Chloroflexota bacterium</name>
    <dbReference type="NCBI Taxonomy" id="166587"/>
    <lineage>
        <taxon>Bacteria</taxon>
        <taxon>Bacillati</taxon>
        <taxon>Chloroflexota</taxon>
        <taxon>environmental samples</taxon>
    </lineage>
</organism>
<dbReference type="EMBL" id="CADCTC010000202">
    <property type="protein sequence ID" value="CAA9279042.1"/>
    <property type="molecule type" value="Genomic_DNA"/>
</dbReference>
<proteinExistence type="predicted"/>
<gene>
    <name evidence="1" type="ORF">AVDCRST_MAG77-3646</name>
</gene>
<reference evidence="1" key="1">
    <citation type="submission" date="2020-02" db="EMBL/GenBank/DDBJ databases">
        <authorList>
            <person name="Meier V. D."/>
        </authorList>
    </citation>
    <scope>NUCLEOTIDE SEQUENCE</scope>
    <source>
        <strain evidence="1">AVDCRST_MAG77</strain>
    </source>
</reference>
<name>A0A6J4JIH0_9CHLR</name>
<protein>
    <submittedName>
        <fullName evidence="1">Uncharacterized protein</fullName>
    </submittedName>
</protein>
<evidence type="ECO:0000313" key="1">
    <source>
        <dbReference type="EMBL" id="CAA9279042.1"/>
    </source>
</evidence>